<organism evidence="3 4">
    <name type="scientific">Pestalotiopsis fici (strain W106-1 / CGMCC3.15140)</name>
    <dbReference type="NCBI Taxonomy" id="1229662"/>
    <lineage>
        <taxon>Eukaryota</taxon>
        <taxon>Fungi</taxon>
        <taxon>Dikarya</taxon>
        <taxon>Ascomycota</taxon>
        <taxon>Pezizomycotina</taxon>
        <taxon>Sordariomycetes</taxon>
        <taxon>Xylariomycetidae</taxon>
        <taxon>Amphisphaeriales</taxon>
        <taxon>Sporocadaceae</taxon>
        <taxon>Pestalotiopsis</taxon>
    </lineage>
</organism>
<dbReference type="InterPro" id="IPR020845">
    <property type="entry name" value="AMP-binding_CS"/>
</dbReference>
<dbReference type="OrthoDB" id="10253115at2759"/>
<dbReference type="EMBL" id="KI912116">
    <property type="protein sequence ID" value="ETS77224.1"/>
    <property type="molecule type" value="Genomic_DNA"/>
</dbReference>
<dbReference type="Gene3D" id="3.40.50.12780">
    <property type="entry name" value="N-terminal domain of ligase-like"/>
    <property type="match status" value="1"/>
</dbReference>
<dbReference type="PANTHER" id="PTHR43201:SF6">
    <property type="entry name" value="ACYL COA SYNTHETASE (EUROFUNG)"/>
    <property type="match status" value="1"/>
</dbReference>
<reference evidence="4" key="1">
    <citation type="journal article" date="2015" name="BMC Genomics">
        <title>Genomic and transcriptomic analysis of the endophytic fungus Pestalotiopsis fici reveals its lifestyle and high potential for synthesis of natural products.</title>
        <authorList>
            <person name="Wang X."/>
            <person name="Zhang X."/>
            <person name="Liu L."/>
            <person name="Xiang M."/>
            <person name="Wang W."/>
            <person name="Sun X."/>
            <person name="Che Y."/>
            <person name="Guo L."/>
            <person name="Liu G."/>
            <person name="Guo L."/>
            <person name="Wang C."/>
            <person name="Yin W.B."/>
            <person name="Stadler M."/>
            <person name="Zhang X."/>
            <person name="Liu X."/>
        </authorList>
    </citation>
    <scope>NUCLEOTIDE SEQUENCE [LARGE SCALE GENOMIC DNA]</scope>
    <source>
        <strain evidence="4">W106-1 / CGMCC3.15140</strain>
    </source>
</reference>
<evidence type="ECO:0000313" key="3">
    <source>
        <dbReference type="EMBL" id="ETS77224.1"/>
    </source>
</evidence>
<evidence type="ECO:0000259" key="1">
    <source>
        <dbReference type="Pfam" id="PF00501"/>
    </source>
</evidence>
<evidence type="ECO:0000259" key="2">
    <source>
        <dbReference type="Pfam" id="PF13193"/>
    </source>
</evidence>
<dbReference type="Gene3D" id="3.30.300.30">
    <property type="match status" value="1"/>
</dbReference>
<dbReference type="HOGENOM" id="CLU_000022_59_7_1"/>
<dbReference type="GO" id="GO:0031956">
    <property type="term" value="F:medium-chain fatty acid-CoA ligase activity"/>
    <property type="evidence" value="ECO:0007669"/>
    <property type="project" value="TreeGrafter"/>
</dbReference>
<dbReference type="RefSeq" id="XP_007837870.1">
    <property type="nucleotide sequence ID" value="XM_007839679.1"/>
</dbReference>
<name>W3WTW2_PESFW</name>
<evidence type="ECO:0000313" key="4">
    <source>
        <dbReference type="Proteomes" id="UP000030651"/>
    </source>
</evidence>
<feature type="domain" description="AMP-dependent synthetase/ligase" evidence="1">
    <location>
        <begin position="27"/>
        <end position="413"/>
    </location>
</feature>
<dbReference type="InterPro" id="IPR000873">
    <property type="entry name" value="AMP-dep_synth/lig_dom"/>
</dbReference>
<dbReference type="Pfam" id="PF13193">
    <property type="entry name" value="AMP-binding_C"/>
    <property type="match status" value="1"/>
</dbReference>
<dbReference type="Proteomes" id="UP000030651">
    <property type="component" value="Unassembled WGS sequence"/>
</dbReference>
<dbReference type="STRING" id="1229662.W3WTW2"/>
<dbReference type="InterPro" id="IPR045851">
    <property type="entry name" value="AMP-bd_C_sf"/>
</dbReference>
<dbReference type="OMA" id="ARIGCPF"/>
<keyword evidence="4" id="KW-1185">Reference proteome</keyword>
<sequence>MANPALSLVHGPTTTPLWTGTLGSLIKEQNSKHGNKTAIIVPWQGRRLTYYELDARSEAVASSLLSLGIRPGNAIAIMAGNRFEYIEAFLAAGRIGCPVIVLNNTYTPSELISALTRTSTRLLFIAAKIGTRDMSEHADSVIRQAASDSSAATRHVVLWGENSTYSSVMAQSYQQFLNRRSEASAFHLQRAEANVKPDDLLNVQFTSGTTGNPKGAMLSHINIINNAQFVGSRMRLTSLDIVCCPPPLFHCFGLVMGFLNSFFHGGSIVFPSDSYDANAVLDAIANEGCTGLLGVPTMFLAQLDVLKSKPSTMENKTLRVGLAAGSMVSPQLLKRLDAEMGLQRVLVAYGMTETSPVSFMIDHDDPPRRRQRGLGKVMPHTSAKVVDAQGRIVPIGSRGEMCVSGYALMKGYLDNPKATGEVMVHDDQGVTWMRTGDECAIDEEGYCEITGRIKDLIIRGGENIFPGEIEERLLEHPGIIESSVVGISDEKYGEVVACFLRATSSGVRVAHHEVQEWVRMKLGRHKAPNWVFWIGDPAVGDDFPKTGSGKHQKHILRAIGERLRQMNEKPRPRL</sequence>
<feature type="domain" description="AMP-binding enzyme C-terminal" evidence="2">
    <location>
        <begin position="468"/>
        <end position="550"/>
    </location>
</feature>
<gene>
    <name evidence="3" type="ORF">PFICI_11098</name>
</gene>
<dbReference type="InParanoid" id="W3WTW2"/>
<dbReference type="InterPro" id="IPR042099">
    <property type="entry name" value="ANL_N_sf"/>
</dbReference>
<dbReference type="SUPFAM" id="SSF56801">
    <property type="entry name" value="Acetyl-CoA synthetase-like"/>
    <property type="match status" value="1"/>
</dbReference>
<dbReference type="GO" id="GO:0006631">
    <property type="term" value="P:fatty acid metabolic process"/>
    <property type="evidence" value="ECO:0007669"/>
    <property type="project" value="TreeGrafter"/>
</dbReference>
<dbReference type="PROSITE" id="PS00455">
    <property type="entry name" value="AMP_BINDING"/>
    <property type="match status" value="1"/>
</dbReference>
<protein>
    <submittedName>
        <fullName evidence="3">Uncharacterized protein</fullName>
    </submittedName>
</protein>
<dbReference type="Pfam" id="PF00501">
    <property type="entry name" value="AMP-binding"/>
    <property type="match status" value="1"/>
</dbReference>
<proteinExistence type="predicted"/>
<dbReference type="InterPro" id="IPR025110">
    <property type="entry name" value="AMP-bd_C"/>
</dbReference>
<dbReference type="AlphaFoldDB" id="W3WTW2"/>
<dbReference type="GeneID" id="19276111"/>
<dbReference type="KEGG" id="pfy:PFICI_11098"/>
<dbReference type="PANTHER" id="PTHR43201">
    <property type="entry name" value="ACYL-COA SYNTHETASE"/>
    <property type="match status" value="1"/>
</dbReference>
<dbReference type="eggNOG" id="KOG1177">
    <property type="taxonomic scope" value="Eukaryota"/>
</dbReference>
<accession>W3WTW2</accession>